<organism evidence="2 3">
    <name type="scientific">Methanosarcina vacuolata Z-761</name>
    <dbReference type="NCBI Taxonomy" id="1434123"/>
    <lineage>
        <taxon>Archaea</taxon>
        <taxon>Methanobacteriati</taxon>
        <taxon>Methanobacteriota</taxon>
        <taxon>Stenosarchaea group</taxon>
        <taxon>Methanomicrobia</taxon>
        <taxon>Methanosarcinales</taxon>
        <taxon>Methanosarcinaceae</taxon>
        <taxon>Methanosarcina</taxon>
    </lineage>
</organism>
<dbReference type="AlphaFoldDB" id="A0A0E3Q5D0"/>
<evidence type="ECO:0000259" key="1">
    <source>
        <dbReference type="Pfam" id="PF14104"/>
    </source>
</evidence>
<protein>
    <submittedName>
        <fullName evidence="2">Mobile element protein</fullName>
    </submittedName>
</protein>
<name>A0A0E3Q5D0_9EURY</name>
<dbReference type="Proteomes" id="UP000033096">
    <property type="component" value="Chromosome"/>
</dbReference>
<feature type="domain" description="DUF4277" evidence="1">
    <location>
        <begin position="2"/>
        <end position="44"/>
    </location>
</feature>
<sequence length="83" mass="10053">MIDEKLQERDHKVPYFICIPIMVLNDPGFIEQRLYLFPDYFRTIYSGLFIQDYLFRTIYSGLFIQDYLFRTIYSGLFISGLFL</sequence>
<gene>
    <name evidence="2" type="ORF">MSVAZ_1335</name>
</gene>
<dbReference type="HOGENOM" id="CLU_2534745_0_0_2"/>
<evidence type="ECO:0000313" key="3">
    <source>
        <dbReference type="Proteomes" id="UP000033096"/>
    </source>
</evidence>
<dbReference type="KEGG" id="mvc:MSVAZ_1335"/>
<keyword evidence="3" id="KW-1185">Reference proteome</keyword>
<dbReference type="InterPro" id="IPR025457">
    <property type="entry name" value="DUF4277"/>
</dbReference>
<dbReference type="Pfam" id="PF14104">
    <property type="entry name" value="DUF4277"/>
    <property type="match status" value="1"/>
</dbReference>
<dbReference type="EMBL" id="CP009520">
    <property type="protein sequence ID" value="AKB43604.1"/>
    <property type="molecule type" value="Genomic_DNA"/>
</dbReference>
<dbReference type="PATRIC" id="fig|1434123.4.peg.1590"/>
<proteinExistence type="predicted"/>
<reference evidence="2 3" key="1">
    <citation type="submission" date="2014-07" db="EMBL/GenBank/DDBJ databases">
        <title>Methanogenic archaea and the global carbon cycle.</title>
        <authorList>
            <person name="Henriksen J.R."/>
            <person name="Luke J."/>
            <person name="Reinhart S."/>
            <person name="Benedict M.N."/>
            <person name="Youngblut N.D."/>
            <person name="Metcalf M.E."/>
            <person name="Whitaker R.J."/>
            <person name="Metcalf W.W."/>
        </authorList>
    </citation>
    <scope>NUCLEOTIDE SEQUENCE [LARGE SCALE GENOMIC DNA]</scope>
    <source>
        <strain evidence="2 3">Z-761</strain>
    </source>
</reference>
<evidence type="ECO:0000313" key="2">
    <source>
        <dbReference type="EMBL" id="AKB43604.1"/>
    </source>
</evidence>
<accession>A0A0E3Q5D0</accession>